<reference evidence="1 2" key="1">
    <citation type="submission" date="2017-11" db="EMBL/GenBank/DDBJ databases">
        <title>Sequencing the genomes of 1000 actinobacteria strains.</title>
        <authorList>
            <person name="Klenk H.-P."/>
        </authorList>
    </citation>
    <scope>NUCLEOTIDE SEQUENCE [LARGE SCALE GENOMIC DNA]</scope>
    <source>
        <strain evidence="1 2">DSM 12798</strain>
    </source>
</reference>
<organism evidence="1 2">
    <name type="scientific">Glutamicibacter mysorens</name>
    <dbReference type="NCBI Taxonomy" id="257984"/>
    <lineage>
        <taxon>Bacteria</taxon>
        <taxon>Bacillati</taxon>
        <taxon>Actinomycetota</taxon>
        <taxon>Actinomycetes</taxon>
        <taxon>Micrococcales</taxon>
        <taxon>Micrococcaceae</taxon>
        <taxon>Glutamicibacter</taxon>
    </lineage>
</organism>
<dbReference type="EMBL" id="PGEY01000001">
    <property type="protein sequence ID" value="PJJ44388.1"/>
    <property type="molecule type" value="Genomic_DNA"/>
</dbReference>
<keyword evidence="2" id="KW-1185">Reference proteome</keyword>
<dbReference type="Proteomes" id="UP000229263">
    <property type="component" value="Unassembled WGS sequence"/>
</dbReference>
<comment type="caution">
    <text evidence="1">The sequence shown here is derived from an EMBL/GenBank/DDBJ whole genome shotgun (WGS) entry which is preliminary data.</text>
</comment>
<sequence>MRPLATRIEFVFNDGDEGHPLLELLSHLDSKRTVGVGPGYGYYERGRPTVVKRSYAYDRGIIRAIETLGCFFPEAGNNEQWTELGDVDVIFLDHRGKMLGATVTHEGMIITPEDEEHMTR</sequence>
<proteinExistence type="predicted"/>
<evidence type="ECO:0000313" key="2">
    <source>
        <dbReference type="Proteomes" id="UP000229263"/>
    </source>
</evidence>
<gene>
    <name evidence="1" type="ORF">ATK23_1621</name>
</gene>
<name>A0ABX4MYD2_9MICC</name>
<protein>
    <submittedName>
        <fullName evidence="1">Uncharacterized protein</fullName>
    </submittedName>
</protein>
<evidence type="ECO:0000313" key="1">
    <source>
        <dbReference type="EMBL" id="PJJ44388.1"/>
    </source>
</evidence>
<accession>A0ABX4MYD2</accession>